<keyword evidence="18" id="KW-1185">Reference proteome</keyword>
<evidence type="ECO:0000256" key="5">
    <source>
        <dbReference type="ARBA" id="ARBA00011895"/>
    </source>
</evidence>
<keyword evidence="8 15" id="KW-0808">Transferase</keyword>
<keyword evidence="10 15" id="KW-0660">Purine salvage</keyword>
<evidence type="ECO:0000256" key="6">
    <source>
        <dbReference type="ARBA" id="ARBA00022490"/>
    </source>
</evidence>
<dbReference type="Pfam" id="PF00156">
    <property type="entry name" value="Pribosyltran"/>
    <property type="match status" value="1"/>
</dbReference>
<keyword evidence="9 15" id="KW-0479">Metal-binding</keyword>
<keyword evidence="7 15" id="KW-0328">Glycosyltransferase</keyword>
<proteinExistence type="inferred from homology"/>
<keyword evidence="6 15" id="KW-0963">Cytoplasm</keyword>
<evidence type="ECO:0000256" key="15">
    <source>
        <dbReference type="RuleBase" id="RU364099"/>
    </source>
</evidence>
<protein>
    <recommendedName>
        <fullName evidence="5 15">Hypoxanthine phosphoribosyltransferase</fullName>
        <ecNumber evidence="5 15">2.4.2.8</ecNumber>
    </recommendedName>
</protein>
<dbReference type="PANTHER" id="PTHR43340:SF1">
    <property type="entry name" value="HYPOXANTHINE PHOSPHORIBOSYLTRANSFERASE"/>
    <property type="match status" value="1"/>
</dbReference>
<dbReference type="PANTHER" id="PTHR43340">
    <property type="entry name" value="HYPOXANTHINE-GUANINE PHOSPHORIBOSYLTRANSFERASE"/>
    <property type="match status" value="1"/>
</dbReference>
<evidence type="ECO:0000256" key="8">
    <source>
        <dbReference type="ARBA" id="ARBA00022679"/>
    </source>
</evidence>
<comment type="catalytic activity">
    <reaction evidence="14">
        <text>IMP + diphosphate = hypoxanthine + 5-phospho-alpha-D-ribose 1-diphosphate</text>
        <dbReference type="Rhea" id="RHEA:17973"/>
        <dbReference type="ChEBI" id="CHEBI:17368"/>
        <dbReference type="ChEBI" id="CHEBI:33019"/>
        <dbReference type="ChEBI" id="CHEBI:58017"/>
        <dbReference type="ChEBI" id="CHEBI:58053"/>
        <dbReference type="EC" id="2.4.2.8"/>
    </reaction>
    <physiologicalReaction direction="right-to-left" evidence="14">
        <dbReference type="Rhea" id="RHEA:17975"/>
    </physiologicalReaction>
</comment>
<comment type="cofactor">
    <cofactor evidence="1 15">
        <name>Mg(2+)</name>
        <dbReference type="ChEBI" id="CHEBI:18420"/>
    </cofactor>
</comment>
<dbReference type="NCBIfam" id="TIGR01203">
    <property type="entry name" value="HGPRTase"/>
    <property type="match status" value="1"/>
</dbReference>
<dbReference type="GO" id="GO:0032263">
    <property type="term" value="P:GMP salvage"/>
    <property type="evidence" value="ECO:0007669"/>
    <property type="project" value="TreeGrafter"/>
</dbReference>
<organism evidence="17 18">
    <name type="scientific">Rubinisphaera italica</name>
    <dbReference type="NCBI Taxonomy" id="2527969"/>
    <lineage>
        <taxon>Bacteria</taxon>
        <taxon>Pseudomonadati</taxon>
        <taxon>Planctomycetota</taxon>
        <taxon>Planctomycetia</taxon>
        <taxon>Planctomycetales</taxon>
        <taxon>Planctomycetaceae</taxon>
        <taxon>Rubinisphaera</taxon>
    </lineage>
</organism>
<dbReference type="GO" id="GO:0006166">
    <property type="term" value="P:purine ribonucleoside salvage"/>
    <property type="evidence" value="ECO:0007669"/>
    <property type="project" value="UniProtKB-KW"/>
</dbReference>
<dbReference type="GO" id="GO:0032264">
    <property type="term" value="P:IMP salvage"/>
    <property type="evidence" value="ECO:0007669"/>
    <property type="project" value="UniProtKB-UniPathway"/>
</dbReference>
<dbReference type="InterPro" id="IPR005904">
    <property type="entry name" value="Hxn_phspho_trans"/>
</dbReference>
<dbReference type="GO" id="GO:0006178">
    <property type="term" value="P:guanine salvage"/>
    <property type="evidence" value="ECO:0007669"/>
    <property type="project" value="TreeGrafter"/>
</dbReference>
<dbReference type="OrthoDB" id="9802824at2"/>
<evidence type="ECO:0000256" key="11">
    <source>
        <dbReference type="ARBA" id="ARBA00022741"/>
    </source>
</evidence>
<comment type="catalytic activity">
    <reaction evidence="13">
        <text>GMP + diphosphate = guanine + 5-phospho-alpha-D-ribose 1-diphosphate</text>
        <dbReference type="Rhea" id="RHEA:25424"/>
        <dbReference type="ChEBI" id="CHEBI:16235"/>
        <dbReference type="ChEBI" id="CHEBI:33019"/>
        <dbReference type="ChEBI" id="CHEBI:58017"/>
        <dbReference type="ChEBI" id="CHEBI:58115"/>
        <dbReference type="EC" id="2.4.2.8"/>
    </reaction>
    <physiologicalReaction direction="right-to-left" evidence="13">
        <dbReference type="Rhea" id="RHEA:25426"/>
    </physiologicalReaction>
</comment>
<dbReference type="SUPFAM" id="SSF53271">
    <property type="entry name" value="PRTase-like"/>
    <property type="match status" value="1"/>
</dbReference>
<evidence type="ECO:0000256" key="12">
    <source>
        <dbReference type="ARBA" id="ARBA00022842"/>
    </source>
</evidence>
<dbReference type="EMBL" id="SJPG01000001">
    <property type="protein sequence ID" value="TWT64174.1"/>
    <property type="molecule type" value="Genomic_DNA"/>
</dbReference>
<name>A0A5C5XMP8_9PLAN</name>
<dbReference type="GO" id="GO:0000287">
    <property type="term" value="F:magnesium ion binding"/>
    <property type="evidence" value="ECO:0007669"/>
    <property type="project" value="TreeGrafter"/>
</dbReference>
<evidence type="ECO:0000256" key="1">
    <source>
        <dbReference type="ARBA" id="ARBA00001946"/>
    </source>
</evidence>
<comment type="caution">
    <text evidence="17">The sequence shown here is derived from an EMBL/GenBank/DDBJ whole genome shotgun (WGS) entry which is preliminary data.</text>
</comment>
<evidence type="ECO:0000256" key="9">
    <source>
        <dbReference type="ARBA" id="ARBA00022723"/>
    </source>
</evidence>
<evidence type="ECO:0000313" key="17">
    <source>
        <dbReference type="EMBL" id="TWT64174.1"/>
    </source>
</evidence>
<reference evidence="17 18" key="1">
    <citation type="submission" date="2019-02" db="EMBL/GenBank/DDBJ databases">
        <title>Deep-cultivation of Planctomycetes and their phenomic and genomic characterization uncovers novel biology.</title>
        <authorList>
            <person name="Wiegand S."/>
            <person name="Jogler M."/>
            <person name="Boedeker C."/>
            <person name="Pinto D."/>
            <person name="Vollmers J."/>
            <person name="Rivas-Marin E."/>
            <person name="Kohn T."/>
            <person name="Peeters S.H."/>
            <person name="Heuer A."/>
            <person name="Rast P."/>
            <person name="Oberbeckmann S."/>
            <person name="Bunk B."/>
            <person name="Jeske O."/>
            <person name="Meyerdierks A."/>
            <person name="Storesund J.E."/>
            <person name="Kallscheuer N."/>
            <person name="Luecker S."/>
            <person name="Lage O.M."/>
            <person name="Pohl T."/>
            <person name="Merkel B.J."/>
            <person name="Hornburger P."/>
            <person name="Mueller R.-W."/>
            <person name="Bruemmer F."/>
            <person name="Labrenz M."/>
            <person name="Spormann A.M."/>
            <person name="Op Den Camp H."/>
            <person name="Overmann J."/>
            <person name="Amann R."/>
            <person name="Jetten M.S.M."/>
            <person name="Mascher T."/>
            <person name="Medema M.H."/>
            <person name="Devos D.P."/>
            <person name="Kaster A.-K."/>
            <person name="Ovreas L."/>
            <person name="Rohde M."/>
            <person name="Galperin M.Y."/>
            <person name="Jogler C."/>
        </authorList>
    </citation>
    <scope>NUCLEOTIDE SEQUENCE [LARGE SCALE GENOMIC DNA]</scope>
    <source>
        <strain evidence="17 18">Pan54</strain>
    </source>
</reference>
<dbReference type="InterPro" id="IPR050408">
    <property type="entry name" value="HGPRT"/>
</dbReference>
<dbReference type="RefSeq" id="WP_146505909.1">
    <property type="nucleotide sequence ID" value="NZ_SJPG01000001.1"/>
</dbReference>
<comment type="pathway">
    <text evidence="3 15">Purine metabolism; IMP biosynthesis via salvage pathway; IMP from hypoxanthine: step 1/1.</text>
</comment>
<evidence type="ECO:0000256" key="13">
    <source>
        <dbReference type="ARBA" id="ARBA00048811"/>
    </source>
</evidence>
<evidence type="ECO:0000259" key="16">
    <source>
        <dbReference type="Pfam" id="PF00156"/>
    </source>
</evidence>
<accession>A0A5C5XMP8</accession>
<evidence type="ECO:0000256" key="4">
    <source>
        <dbReference type="ARBA" id="ARBA00008391"/>
    </source>
</evidence>
<dbReference type="AlphaFoldDB" id="A0A5C5XMP8"/>
<dbReference type="Proteomes" id="UP000316095">
    <property type="component" value="Unassembled WGS sequence"/>
</dbReference>
<dbReference type="GO" id="GO:0052657">
    <property type="term" value="F:guanine phosphoribosyltransferase activity"/>
    <property type="evidence" value="ECO:0007669"/>
    <property type="project" value="RHEA"/>
</dbReference>
<evidence type="ECO:0000256" key="3">
    <source>
        <dbReference type="ARBA" id="ARBA00004669"/>
    </source>
</evidence>
<evidence type="ECO:0000256" key="14">
    <source>
        <dbReference type="ARBA" id="ARBA00049402"/>
    </source>
</evidence>
<dbReference type="GO" id="GO:0005829">
    <property type="term" value="C:cytosol"/>
    <property type="evidence" value="ECO:0007669"/>
    <property type="project" value="TreeGrafter"/>
</dbReference>
<keyword evidence="12 15" id="KW-0460">Magnesium</keyword>
<evidence type="ECO:0000313" key="18">
    <source>
        <dbReference type="Proteomes" id="UP000316095"/>
    </source>
</evidence>
<comment type="subcellular location">
    <subcellularLocation>
        <location evidence="2 15">Cytoplasm</location>
    </subcellularLocation>
</comment>
<dbReference type="InterPro" id="IPR000836">
    <property type="entry name" value="PRTase_dom"/>
</dbReference>
<evidence type="ECO:0000256" key="10">
    <source>
        <dbReference type="ARBA" id="ARBA00022726"/>
    </source>
</evidence>
<dbReference type="CDD" id="cd06223">
    <property type="entry name" value="PRTases_typeI"/>
    <property type="match status" value="1"/>
</dbReference>
<keyword evidence="11 15" id="KW-0547">Nucleotide-binding</keyword>
<dbReference type="UniPathway" id="UPA00591">
    <property type="reaction ID" value="UER00648"/>
</dbReference>
<dbReference type="GO" id="GO:0000166">
    <property type="term" value="F:nucleotide binding"/>
    <property type="evidence" value="ECO:0007669"/>
    <property type="project" value="UniProtKB-KW"/>
</dbReference>
<evidence type="ECO:0000256" key="7">
    <source>
        <dbReference type="ARBA" id="ARBA00022676"/>
    </source>
</evidence>
<sequence>MKSPVPSIMIPAAEIQQRVQELAELVSQEYADRNLTLLGVMTGSLMFLADFMRHLNVPHQVGIIQASSYVGQVTTPGNLKVNLDFLPCLAGRHVLLIDDILDTGQTLAQLQEKVKVLQPASIQTATLLWKKSRTTHAVEPDYFGFEIEDRFVVGYGLDYNDDYRHLPDICELTESLS</sequence>
<dbReference type="EC" id="2.4.2.8" evidence="5 15"/>
<comment type="similarity">
    <text evidence="4 15">Belongs to the purine/pyrimidine phosphoribosyltransferase family.</text>
</comment>
<dbReference type="GO" id="GO:0046100">
    <property type="term" value="P:hypoxanthine metabolic process"/>
    <property type="evidence" value="ECO:0007669"/>
    <property type="project" value="TreeGrafter"/>
</dbReference>
<evidence type="ECO:0000256" key="2">
    <source>
        <dbReference type="ARBA" id="ARBA00004496"/>
    </source>
</evidence>
<feature type="domain" description="Phosphoribosyltransferase" evidence="16">
    <location>
        <begin position="15"/>
        <end position="159"/>
    </location>
</feature>
<dbReference type="InterPro" id="IPR029057">
    <property type="entry name" value="PRTase-like"/>
</dbReference>
<gene>
    <name evidence="17" type="primary">hpt</name>
    <name evidence="17" type="ORF">Pan54_49350</name>
</gene>
<dbReference type="GO" id="GO:0004422">
    <property type="term" value="F:hypoxanthine phosphoribosyltransferase activity"/>
    <property type="evidence" value="ECO:0007669"/>
    <property type="project" value="InterPro"/>
</dbReference>
<dbReference type="Gene3D" id="3.40.50.2020">
    <property type="match status" value="1"/>
</dbReference>